<proteinExistence type="predicted"/>
<evidence type="ECO:0000256" key="1">
    <source>
        <dbReference type="SAM" id="MobiDB-lite"/>
    </source>
</evidence>
<dbReference type="AlphaFoldDB" id="A0AAD5YBE9"/>
<evidence type="ECO:0000313" key="3">
    <source>
        <dbReference type="Proteomes" id="UP001212997"/>
    </source>
</evidence>
<name>A0AAD5YBE9_9APHY</name>
<protein>
    <submittedName>
        <fullName evidence="2">Uncharacterized protein</fullName>
    </submittedName>
</protein>
<comment type="caution">
    <text evidence="2">The sequence shown here is derived from an EMBL/GenBank/DDBJ whole genome shotgun (WGS) entry which is preliminary data.</text>
</comment>
<feature type="compositionally biased region" description="Pro residues" evidence="1">
    <location>
        <begin position="159"/>
        <end position="171"/>
    </location>
</feature>
<keyword evidence="3" id="KW-1185">Reference proteome</keyword>
<accession>A0AAD5YBE9</accession>
<organism evidence="2 3">
    <name type="scientific">Meripilus lineatus</name>
    <dbReference type="NCBI Taxonomy" id="2056292"/>
    <lineage>
        <taxon>Eukaryota</taxon>
        <taxon>Fungi</taxon>
        <taxon>Dikarya</taxon>
        <taxon>Basidiomycota</taxon>
        <taxon>Agaricomycotina</taxon>
        <taxon>Agaricomycetes</taxon>
        <taxon>Polyporales</taxon>
        <taxon>Meripilaceae</taxon>
        <taxon>Meripilus</taxon>
    </lineage>
</organism>
<evidence type="ECO:0000313" key="2">
    <source>
        <dbReference type="EMBL" id="KAJ3476671.1"/>
    </source>
</evidence>
<feature type="region of interest" description="Disordered" evidence="1">
    <location>
        <begin position="149"/>
        <end position="171"/>
    </location>
</feature>
<sequence>MEQTTDPPYYILVSQSSNGPHGIPSTSTTFSHPTVEYHYADDSPQELLPRCPGEHVLVLDYNPDGNTAPTVHSLSSDLAVTGLKVSEAPGAGIAENGATKNDQMYVLETISMPEEIIEEDEYQTPHTILARFKQRNAILRQVLEYPHDQTEAPPQFIAEPPPTLSSPPSRA</sequence>
<reference evidence="2" key="1">
    <citation type="submission" date="2022-07" db="EMBL/GenBank/DDBJ databases">
        <title>Genome Sequence of Physisporinus lineatus.</title>
        <authorList>
            <person name="Buettner E."/>
        </authorList>
    </citation>
    <scope>NUCLEOTIDE SEQUENCE</scope>
    <source>
        <strain evidence="2">VT162</strain>
    </source>
</reference>
<dbReference type="Proteomes" id="UP001212997">
    <property type="component" value="Unassembled WGS sequence"/>
</dbReference>
<gene>
    <name evidence="2" type="ORF">NLI96_g11002</name>
</gene>
<dbReference type="EMBL" id="JANAWD010000680">
    <property type="protein sequence ID" value="KAJ3476671.1"/>
    <property type="molecule type" value="Genomic_DNA"/>
</dbReference>